<feature type="transmembrane region" description="Helical" evidence="1">
    <location>
        <begin position="24"/>
        <end position="51"/>
    </location>
</feature>
<gene>
    <name evidence="2" type="ORF">N7472_009512</name>
</gene>
<keyword evidence="1" id="KW-0812">Transmembrane</keyword>
<dbReference type="InterPro" id="IPR040410">
    <property type="entry name" value="UPF0658_Golgi"/>
</dbReference>
<evidence type="ECO:0000313" key="2">
    <source>
        <dbReference type="EMBL" id="KAJ5184672.1"/>
    </source>
</evidence>
<proteinExistence type="predicted"/>
<dbReference type="Proteomes" id="UP001150879">
    <property type="component" value="Unassembled WGS sequence"/>
</dbReference>
<dbReference type="EMBL" id="JAPQKP010000006">
    <property type="protein sequence ID" value="KAJ5184672.1"/>
    <property type="molecule type" value="Genomic_DNA"/>
</dbReference>
<sequence length="360" mass="40721">CKLSRNCMQCLQLNMYTSRSTNEWIFGGLMATQAIIVLAIEIFILVEWQLWMRPEAIQVPTSYIVPIDAAIICFACIYEFLLSVDAMRHKNNILLFAICGSNVFATAFAAMQYPAMKGFCESMPKQRAMYDIPLVDIKRNIWPQIRGPQLAVAILIGFCTLGIWGLAFQLHKQYAWSVYRSVQGDSRIRARYLAYEVYVVFVKLGAFFVVCFVLHYGLIDVHFMEPEFGLTMSIPPALTVVIVLGVYFIRREHKPLMVLVIICHLAIIAYLLSRIVVLLGNSPLSRTPTINMTLLFAFASLVFTFLSLACGIKCFMNFGYGLKPILAGKPHSVRASYDFHTVSRHTPLPDDISCRRLSLA</sequence>
<keyword evidence="3" id="KW-1185">Reference proteome</keyword>
<comment type="caution">
    <text evidence="2">The sequence shown here is derived from an EMBL/GenBank/DDBJ whole genome shotgun (WGS) entry which is preliminary data.</text>
</comment>
<protein>
    <submittedName>
        <fullName evidence="2">Uncharacterized protein</fullName>
    </submittedName>
</protein>
<dbReference type="PANTHER" id="PTHR34391">
    <property type="entry name" value="UPF0658 GOLGI APPARATUS MEMBRANE PROTEIN C1952.10C-RELATED"/>
    <property type="match status" value="1"/>
</dbReference>
<name>A0A9W9M208_9EURO</name>
<evidence type="ECO:0000313" key="3">
    <source>
        <dbReference type="Proteomes" id="UP001150879"/>
    </source>
</evidence>
<feature type="transmembrane region" description="Helical" evidence="1">
    <location>
        <begin position="150"/>
        <end position="171"/>
    </location>
</feature>
<reference evidence="2" key="2">
    <citation type="journal article" date="2023" name="IMA Fungus">
        <title>Comparative genomic study of the Penicillium genus elucidates a diverse pangenome and 15 lateral gene transfer events.</title>
        <authorList>
            <person name="Petersen C."/>
            <person name="Sorensen T."/>
            <person name="Nielsen M.R."/>
            <person name="Sondergaard T.E."/>
            <person name="Sorensen J.L."/>
            <person name="Fitzpatrick D.A."/>
            <person name="Frisvad J.C."/>
            <person name="Nielsen K.L."/>
        </authorList>
    </citation>
    <scope>NUCLEOTIDE SEQUENCE</scope>
    <source>
        <strain evidence="2">IBT 16849</strain>
    </source>
</reference>
<evidence type="ECO:0000256" key="1">
    <source>
        <dbReference type="SAM" id="Phobius"/>
    </source>
</evidence>
<accession>A0A9W9M208</accession>
<feature type="transmembrane region" description="Helical" evidence="1">
    <location>
        <begin position="292"/>
        <end position="316"/>
    </location>
</feature>
<reference evidence="2" key="1">
    <citation type="submission" date="2022-11" db="EMBL/GenBank/DDBJ databases">
        <authorList>
            <person name="Petersen C."/>
        </authorList>
    </citation>
    <scope>NUCLEOTIDE SEQUENCE</scope>
    <source>
        <strain evidence="2">IBT 16849</strain>
    </source>
</reference>
<feature type="non-terminal residue" evidence="2">
    <location>
        <position position="1"/>
    </location>
</feature>
<feature type="transmembrane region" description="Helical" evidence="1">
    <location>
        <begin position="63"/>
        <end position="81"/>
    </location>
</feature>
<organism evidence="2 3">
    <name type="scientific">Penicillium cf. griseofulvum</name>
    <dbReference type="NCBI Taxonomy" id="2972120"/>
    <lineage>
        <taxon>Eukaryota</taxon>
        <taxon>Fungi</taxon>
        <taxon>Dikarya</taxon>
        <taxon>Ascomycota</taxon>
        <taxon>Pezizomycotina</taxon>
        <taxon>Eurotiomycetes</taxon>
        <taxon>Eurotiomycetidae</taxon>
        <taxon>Eurotiales</taxon>
        <taxon>Aspergillaceae</taxon>
        <taxon>Penicillium</taxon>
    </lineage>
</organism>
<feature type="transmembrane region" description="Helical" evidence="1">
    <location>
        <begin position="228"/>
        <end position="249"/>
    </location>
</feature>
<dbReference type="PANTHER" id="PTHR34391:SF1">
    <property type="entry name" value="UPF0658 GOLGI APPARATUS MEMBRANE PROTEIN C1952.10C-RELATED"/>
    <property type="match status" value="1"/>
</dbReference>
<dbReference type="AlphaFoldDB" id="A0A9W9M208"/>
<feature type="transmembrane region" description="Helical" evidence="1">
    <location>
        <begin position="93"/>
        <end position="113"/>
    </location>
</feature>
<feature type="transmembrane region" description="Helical" evidence="1">
    <location>
        <begin position="256"/>
        <end position="280"/>
    </location>
</feature>
<keyword evidence="1" id="KW-0472">Membrane</keyword>
<dbReference type="GO" id="GO:0005794">
    <property type="term" value="C:Golgi apparatus"/>
    <property type="evidence" value="ECO:0007669"/>
    <property type="project" value="TreeGrafter"/>
</dbReference>
<keyword evidence="1" id="KW-1133">Transmembrane helix</keyword>
<feature type="transmembrane region" description="Helical" evidence="1">
    <location>
        <begin position="192"/>
        <end position="216"/>
    </location>
</feature>